<keyword evidence="6" id="KW-0320">Glycogen biosynthesis</keyword>
<feature type="compositionally biased region" description="Polar residues" evidence="14">
    <location>
        <begin position="421"/>
        <end position="432"/>
    </location>
</feature>
<evidence type="ECO:0000256" key="3">
    <source>
        <dbReference type="ARBA" id="ARBA00022490"/>
    </source>
</evidence>
<comment type="subcellular location">
    <subcellularLocation>
        <location evidence="2">Cytoplasm</location>
    </subcellularLocation>
</comment>
<feature type="region of interest" description="Disordered" evidence="14">
    <location>
        <begin position="568"/>
        <end position="602"/>
    </location>
</feature>
<keyword evidence="3" id="KW-0963">Cytoplasm</keyword>
<dbReference type="GO" id="GO:0005737">
    <property type="term" value="C:cytoplasm"/>
    <property type="evidence" value="ECO:0007669"/>
    <property type="project" value="UniProtKB-SubCell"/>
</dbReference>
<keyword evidence="5" id="KW-0479">Metal-binding</keyword>
<gene>
    <name evidence="15" type="ORF">MCYG_00909</name>
</gene>
<evidence type="ECO:0000256" key="9">
    <source>
        <dbReference type="ARBA" id="ARBA00038162"/>
    </source>
</evidence>
<dbReference type="Pfam" id="PF01501">
    <property type="entry name" value="Glyco_transf_8"/>
    <property type="match status" value="1"/>
</dbReference>
<evidence type="ECO:0000313" key="16">
    <source>
        <dbReference type="Proteomes" id="UP000002035"/>
    </source>
</evidence>
<evidence type="ECO:0000313" key="15">
    <source>
        <dbReference type="EMBL" id="EEQ28021.1"/>
    </source>
</evidence>
<dbReference type="InterPro" id="IPR002495">
    <property type="entry name" value="Glyco_trans_8"/>
</dbReference>
<evidence type="ECO:0000256" key="8">
    <source>
        <dbReference type="ARBA" id="ARBA00023211"/>
    </source>
</evidence>
<dbReference type="GO" id="GO:0008466">
    <property type="term" value="F:glycogenin glucosyltransferase activity"/>
    <property type="evidence" value="ECO:0007669"/>
    <property type="project" value="UniProtKB-EC"/>
</dbReference>
<keyword evidence="7" id="KW-0325">Glycoprotein</keyword>
<dbReference type="HOGENOM" id="CLU_017171_2_0_1"/>
<feature type="region of interest" description="Disordered" evidence="14">
    <location>
        <begin position="417"/>
        <end position="472"/>
    </location>
</feature>
<sequence>MAAGNGAVYCTILLSDNYLPGAMVLAHSLRDNGTKGRLAVLVTLDNLQPGIIDELKTVYDDVIPIPRIENSYPGNLYLMDRPDLISTFSKIALWKQTQYDRIVYIDADVIALRAPDELLTLDFKSIAAVPDIGWPDCFNTGVIVLRPNLKDYYALLAFAQRGISFDGADQGLLNMHFKNWDRLSFTYNCTPSGHYQYVPAYRYFESTISLVHFIGSLKPWRIGRSSSPQQSPYNQLLAKWWAVYDRHYRTGPIYIPQPRHYQSQTSSYDTGQKTGPIEPTQPEKKATGAVGCVYRGREYTVVPEANTPPPSEEKYSHSSIPTQPAAINQEKLEGTIEVGAYSQRAPDIQVIHHDQNTIRYDTTSSPHEIYNTTEPEKDHQPSNIPLPEPTVSAVPQFVRGEEHISVPIYHGHPPDILTHIPHTNFNTQSPHTASPPEDRGTLQPHGHETSLTKDTGEERSVGGKTPEVEPVAPSTGEILRAERTFSPPLASMHHHPLIETGGCYLPVQIYTMSKDTELFQPPTSYPEAPKNMYYQVPTTAPTATRQTSAFPWERSAPTPTRVFIGEDAEPSKAAEASSPSSRPASLQSNGSSGGFESYSRNNAWDDMPEIEKYMRSLQKPRRVGVSVISGPTHTRNPSTGLKSPARKSNLRQTHYPPEREPPSPAVTPALVMRGPSTSSTADGISENEELPAAEGVPSQAEWASYLYWKFTEPRTTPKGTPVAAPNKLLWE</sequence>
<dbReference type="EC" id="2.4.1.186" evidence="10"/>
<dbReference type="FunFam" id="3.90.550.10:FF:000092">
    <property type="entry name" value="Glycogenin 2"/>
    <property type="match status" value="1"/>
</dbReference>
<accession>C5FDY7</accession>
<evidence type="ECO:0000256" key="6">
    <source>
        <dbReference type="ARBA" id="ARBA00023056"/>
    </source>
</evidence>
<comment type="catalytic activity">
    <reaction evidence="11">
        <text>[1,4-alpha-D-glucosyl](n)-L-tyrosyl-[glycogenin] + UDP-alpha-D-glucose = [1,4-alpha-D-glucosyl](n+1)-L-tyrosyl-[glycogenin] + UDP + H(+)</text>
        <dbReference type="Rhea" id="RHEA:56560"/>
        <dbReference type="Rhea" id="RHEA-COMP:14606"/>
        <dbReference type="Rhea" id="RHEA-COMP:14607"/>
        <dbReference type="ChEBI" id="CHEBI:15378"/>
        <dbReference type="ChEBI" id="CHEBI:58223"/>
        <dbReference type="ChEBI" id="CHEBI:58885"/>
        <dbReference type="ChEBI" id="CHEBI:140574"/>
        <dbReference type="EC" id="2.4.1.186"/>
    </reaction>
</comment>
<dbReference type="VEuPathDB" id="FungiDB:MCYG_00909"/>
<keyword evidence="8" id="KW-0464">Manganese</keyword>
<feature type="compositionally biased region" description="Basic and acidic residues" evidence="14">
    <location>
        <begin position="436"/>
        <end position="461"/>
    </location>
</feature>
<keyword evidence="16" id="KW-1185">Reference proteome</keyword>
<dbReference type="Gene3D" id="3.90.550.10">
    <property type="entry name" value="Spore Coat Polysaccharide Biosynthesis Protein SpsA, Chain A"/>
    <property type="match status" value="1"/>
</dbReference>
<dbReference type="OrthoDB" id="2014201at2759"/>
<dbReference type="Proteomes" id="UP000002035">
    <property type="component" value="Unassembled WGS sequence"/>
</dbReference>
<comment type="function">
    <text evidence="13">Self-glucosylating initiator of glycogen synthesis. It catalyzes the formation of a short alpha (1,4)-glucosyl chain covalently attached via a glucose 1-O-tyrosyl linkage to internal tyrosine residues and these chains act as primers for the elongation reaction catalyzed by glycogen synthase.</text>
</comment>
<evidence type="ECO:0000256" key="14">
    <source>
        <dbReference type="SAM" id="MobiDB-lite"/>
    </source>
</evidence>
<dbReference type="RefSeq" id="XP_002850805.1">
    <property type="nucleotide sequence ID" value="XM_002850759.1"/>
</dbReference>
<name>C5FDY7_ARTOC</name>
<dbReference type="EMBL" id="DS995701">
    <property type="protein sequence ID" value="EEQ28021.1"/>
    <property type="molecule type" value="Genomic_DNA"/>
</dbReference>
<dbReference type="OMA" id="QNTIRYD"/>
<dbReference type="STRING" id="554155.C5FDY7"/>
<comment type="similarity">
    <text evidence="9">Belongs to the glycosyltransferase 8 family. Glycogenin subfamily.</text>
</comment>
<evidence type="ECO:0000256" key="5">
    <source>
        <dbReference type="ARBA" id="ARBA00022723"/>
    </source>
</evidence>
<evidence type="ECO:0000256" key="11">
    <source>
        <dbReference type="ARBA" id="ARBA00050886"/>
    </source>
</evidence>
<dbReference type="PANTHER" id="PTHR11183">
    <property type="entry name" value="GLYCOGENIN SUBFAMILY MEMBER"/>
    <property type="match status" value="1"/>
</dbReference>
<protein>
    <recommendedName>
        <fullName evidence="10">glycogenin glucosyltransferase</fullName>
        <ecNumber evidence="10">2.4.1.186</ecNumber>
    </recommendedName>
</protein>
<evidence type="ECO:0000256" key="13">
    <source>
        <dbReference type="ARBA" id="ARBA00057883"/>
    </source>
</evidence>
<keyword evidence="4" id="KW-0808">Transferase</keyword>
<dbReference type="CDD" id="cd02537">
    <property type="entry name" value="GT8_Glycogenin"/>
    <property type="match status" value="1"/>
</dbReference>
<feature type="region of interest" description="Disordered" evidence="14">
    <location>
        <begin position="255"/>
        <end position="286"/>
    </location>
</feature>
<feature type="compositionally biased region" description="Polar residues" evidence="14">
    <location>
        <begin position="629"/>
        <end position="641"/>
    </location>
</feature>
<dbReference type="AlphaFoldDB" id="C5FDY7"/>
<proteinExistence type="inferred from homology"/>
<dbReference type="GO" id="GO:0005978">
    <property type="term" value="P:glycogen biosynthetic process"/>
    <property type="evidence" value="ECO:0007669"/>
    <property type="project" value="UniProtKB-KW"/>
</dbReference>
<dbReference type="GeneID" id="9226736"/>
<dbReference type="GO" id="GO:0046872">
    <property type="term" value="F:metal ion binding"/>
    <property type="evidence" value="ECO:0007669"/>
    <property type="project" value="UniProtKB-KW"/>
</dbReference>
<feature type="region of interest" description="Disordered" evidence="14">
    <location>
        <begin position="615"/>
        <end position="696"/>
    </location>
</feature>
<dbReference type="InterPro" id="IPR050587">
    <property type="entry name" value="GNT1/Glycosyltrans_8"/>
</dbReference>
<evidence type="ECO:0000256" key="1">
    <source>
        <dbReference type="ARBA" id="ARBA00001936"/>
    </source>
</evidence>
<dbReference type="eggNOG" id="KOG1950">
    <property type="taxonomic scope" value="Eukaryota"/>
</dbReference>
<reference evidence="16" key="1">
    <citation type="journal article" date="2012" name="MBio">
        <title>Comparative genome analysis of Trichophyton rubrum and related dermatophytes reveals candidate genes involved in infection.</title>
        <authorList>
            <person name="Martinez D.A."/>
            <person name="Oliver B.G."/>
            <person name="Graeser Y."/>
            <person name="Goldberg J.M."/>
            <person name="Li W."/>
            <person name="Martinez-Rossi N.M."/>
            <person name="Monod M."/>
            <person name="Shelest E."/>
            <person name="Barton R.C."/>
            <person name="Birch E."/>
            <person name="Brakhage A.A."/>
            <person name="Chen Z."/>
            <person name="Gurr S.J."/>
            <person name="Heiman D."/>
            <person name="Heitman J."/>
            <person name="Kosti I."/>
            <person name="Rossi A."/>
            <person name="Saif S."/>
            <person name="Samalova M."/>
            <person name="Saunders C.W."/>
            <person name="Shea T."/>
            <person name="Summerbell R.C."/>
            <person name="Xu J."/>
            <person name="Young S."/>
            <person name="Zeng Q."/>
            <person name="Birren B.W."/>
            <person name="Cuomo C.A."/>
            <person name="White T.C."/>
        </authorList>
    </citation>
    <scope>NUCLEOTIDE SEQUENCE [LARGE SCALE GENOMIC DNA]</scope>
    <source>
        <strain evidence="16">ATCC MYA-4605 / CBS 113480</strain>
    </source>
</reference>
<dbReference type="SUPFAM" id="SSF53448">
    <property type="entry name" value="Nucleotide-diphospho-sugar transferases"/>
    <property type="match status" value="1"/>
</dbReference>
<comment type="cofactor">
    <cofactor evidence="1">
        <name>Mn(2+)</name>
        <dbReference type="ChEBI" id="CHEBI:29035"/>
    </cofactor>
</comment>
<evidence type="ECO:0000256" key="10">
    <source>
        <dbReference type="ARBA" id="ARBA00038934"/>
    </source>
</evidence>
<evidence type="ECO:0000256" key="4">
    <source>
        <dbReference type="ARBA" id="ARBA00022679"/>
    </source>
</evidence>
<comment type="catalytic activity">
    <reaction evidence="12">
        <text>L-tyrosyl-[glycogenin] + UDP-alpha-D-glucose = alpha-D-glucosyl-L-tyrosyl-[glycogenin] + UDP + H(+)</text>
        <dbReference type="Rhea" id="RHEA:23360"/>
        <dbReference type="Rhea" id="RHEA-COMP:14604"/>
        <dbReference type="Rhea" id="RHEA-COMP:14605"/>
        <dbReference type="ChEBI" id="CHEBI:15378"/>
        <dbReference type="ChEBI" id="CHEBI:46858"/>
        <dbReference type="ChEBI" id="CHEBI:58223"/>
        <dbReference type="ChEBI" id="CHEBI:58885"/>
        <dbReference type="ChEBI" id="CHEBI:140573"/>
        <dbReference type="EC" id="2.4.1.186"/>
    </reaction>
</comment>
<organism evidence="15 16">
    <name type="scientific">Arthroderma otae (strain ATCC MYA-4605 / CBS 113480)</name>
    <name type="common">Microsporum canis</name>
    <dbReference type="NCBI Taxonomy" id="554155"/>
    <lineage>
        <taxon>Eukaryota</taxon>
        <taxon>Fungi</taxon>
        <taxon>Dikarya</taxon>
        <taxon>Ascomycota</taxon>
        <taxon>Pezizomycotina</taxon>
        <taxon>Eurotiomycetes</taxon>
        <taxon>Eurotiomycetidae</taxon>
        <taxon>Onygenales</taxon>
        <taxon>Arthrodermataceae</taxon>
        <taxon>Microsporum</taxon>
    </lineage>
</organism>
<evidence type="ECO:0000256" key="7">
    <source>
        <dbReference type="ARBA" id="ARBA00023180"/>
    </source>
</evidence>
<feature type="compositionally biased region" description="Low complexity" evidence="14">
    <location>
        <begin position="571"/>
        <end position="585"/>
    </location>
</feature>
<dbReference type="InterPro" id="IPR029044">
    <property type="entry name" value="Nucleotide-diphossugar_trans"/>
</dbReference>
<feature type="compositionally biased region" description="Polar residues" evidence="14">
    <location>
        <begin position="260"/>
        <end position="273"/>
    </location>
</feature>
<evidence type="ECO:0000256" key="12">
    <source>
        <dbReference type="ARBA" id="ARBA00052293"/>
    </source>
</evidence>
<evidence type="ECO:0000256" key="2">
    <source>
        <dbReference type="ARBA" id="ARBA00004496"/>
    </source>
</evidence>